<comment type="similarity">
    <text evidence="2">Belongs to the gamma-BBH/TMLD family.</text>
</comment>
<protein>
    <recommendedName>
        <fullName evidence="11">Gamma-butyrobetaine dioxygenase</fullName>
    </recommendedName>
</protein>
<evidence type="ECO:0000256" key="4">
    <source>
        <dbReference type="ARBA" id="ARBA00022964"/>
    </source>
</evidence>
<keyword evidence="3" id="KW-0479">Metal-binding</keyword>
<proteinExistence type="inferred from homology"/>
<dbReference type="InterPro" id="IPR003819">
    <property type="entry name" value="TauD/TfdA-like"/>
</dbReference>
<comment type="caution">
    <text evidence="9">The sequence shown here is derived from an EMBL/GenBank/DDBJ whole genome shotgun (WGS) entry which is preliminary data.</text>
</comment>
<evidence type="ECO:0000259" key="7">
    <source>
        <dbReference type="Pfam" id="PF02668"/>
    </source>
</evidence>
<evidence type="ECO:0000256" key="6">
    <source>
        <dbReference type="ARBA" id="ARBA00023004"/>
    </source>
</evidence>
<dbReference type="PANTHER" id="PTHR10696">
    <property type="entry name" value="GAMMA-BUTYROBETAINE HYDROXYLASE-RELATED"/>
    <property type="match status" value="1"/>
</dbReference>
<organism evidence="9 10">
    <name type="scientific">Seiridium unicorne</name>
    <dbReference type="NCBI Taxonomy" id="138068"/>
    <lineage>
        <taxon>Eukaryota</taxon>
        <taxon>Fungi</taxon>
        <taxon>Dikarya</taxon>
        <taxon>Ascomycota</taxon>
        <taxon>Pezizomycotina</taxon>
        <taxon>Sordariomycetes</taxon>
        <taxon>Xylariomycetidae</taxon>
        <taxon>Amphisphaeriales</taxon>
        <taxon>Sporocadaceae</taxon>
        <taxon>Seiridium</taxon>
    </lineage>
</organism>
<comment type="cofactor">
    <cofactor evidence="1">
        <name>Fe(2+)</name>
        <dbReference type="ChEBI" id="CHEBI:29033"/>
    </cofactor>
</comment>
<sequence length="497" mass="57020">MPQRLVARALPELRPVHKPYSWHRLGIRVVSQAARLHTTPRDILNTKKPPAVRRYRVGYPQQDKLKTPINFKLVDDPNAWFLSSKDDSPSDEDITLFHPENQQTVVLNRQALRDACECDKCVDPHSGQKNFGTTDIPDELPIQSYQRLEDASLQVIWEKDFLSSGEPHNSVYPAKTIKSWFSKSREGFPSLPNLALWDKSIFEASPSTVKYDDWVAGGPGFHAAVAQLWNFGLLFIDGVPKSEDSVVTVASQIGHIMETFYGRTWDVRSKPKAENIAYTNTFLGLHQDLLYTQCPPRIQLLHCLENTCEGGDSIFSDSQRAAKLMQLGPPALFKALVNRRIRYHYKKDGHFYERMLRVLQDNGDAVFWSPPFQCPEQPSRWSTSGSKHYAIWMKAAKIFRRLLEDEQWLYEYKLKPGQCVIFDNLRVLHGRRKFDTSSGSRWLKGAYISRDEWMSKTLTLAEEITAVTKNRVPSKLNQAQKLSDWHNVWPSDAETGS</sequence>
<evidence type="ECO:0000313" key="10">
    <source>
        <dbReference type="Proteomes" id="UP001408356"/>
    </source>
</evidence>
<reference evidence="9 10" key="1">
    <citation type="journal article" date="2024" name="J. Plant Pathol.">
        <title>Sequence and assembly of the genome of Seiridium unicorne, isolate CBS 538.82, causal agent of cypress canker disease.</title>
        <authorList>
            <person name="Scali E."/>
            <person name="Rocca G.D."/>
            <person name="Danti R."/>
            <person name="Garbelotto M."/>
            <person name="Barberini S."/>
            <person name="Baroncelli R."/>
            <person name="Emiliani G."/>
        </authorList>
    </citation>
    <scope>NUCLEOTIDE SEQUENCE [LARGE SCALE GENOMIC DNA]</scope>
    <source>
        <strain evidence="9 10">BM-138-508</strain>
    </source>
</reference>
<evidence type="ECO:0000256" key="2">
    <source>
        <dbReference type="ARBA" id="ARBA00008654"/>
    </source>
</evidence>
<dbReference type="EMBL" id="JARVKF010000431">
    <property type="protein sequence ID" value="KAK9413984.1"/>
    <property type="molecule type" value="Genomic_DNA"/>
</dbReference>
<evidence type="ECO:0000313" key="9">
    <source>
        <dbReference type="EMBL" id="KAK9413984.1"/>
    </source>
</evidence>
<dbReference type="Proteomes" id="UP001408356">
    <property type="component" value="Unassembled WGS sequence"/>
</dbReference>
<dbReference type="PANTHER" id="PTHR10696:SF25">
    <property type="entry name" value="OXIDOREDUCTASE AIM17-RELATED"/>
    <property type="match status" value="1"/>
</dbReference>
<accession>A0ABR2UHZ2</accession>
<dbReference type="CDD" id="cd00250">
    <property type="entry name" value="CAS_like"/>
    <property type="match status" value="1"/>
</dbReference>
<dbReference type="InterPro" id="IPR010376">
    <property type="entry name" value="GBBH-like_N"/>
</dbReference>
<dbReference type="SUPFAM" id="SSF51197">
    <property type="entry name" value="Clavaminate synthase-like"/>
    <property type="match status" value="1"/>
</dbReference>
<keyword evidence="4" id="KW-0223">Dioxygenase</keyword>
<feature type="domain" description="Gamma-butyrobetaine hydroxylase-like N-terminal" evidence="8">
    <location>
        <begin position="101"/>
        <end position="160"/>
    </location>
</feature>
<evidence type="ECO:0000256" key="1">
    <source>
        <dbReference type="ARBA" id="ARBA00001954"/>
    </source>
</evidence>
<evidence type="ECO:0000259" key="8">
    <source>
        <dbReference type="Pfam" id="PF06155"/>
    </source>
</evidence>
<keyword evidence="5" id="KW-0560">Oxidoreductase</keyword>
<gene>
    <name evidence="9" type="ORF">SUNI508_11436</name>
</gene>
<evidence type="ECO:0000256" key="5">
    <source>
        <dbReference type="ARBA" id="ARBA00023002"/>
    </source>
</evidence>
<dbReference type="InterPro" id="IPR042098">
    <property type="entry name" value="TauD-like_sf"/>
</dbReference>
<feature type="domain" description="TauD/TfdA-like" evidence="7">
    <location>
        <begin position="202"/>
        <end position="447"/>
    </location>
</feature>
<keyword evidence="10" id="KW-1185">Reference proteome</keyword>
<evidence type="ECO:0000256" key="3">
    <source>
        <dbReference type="ARBA" id="ARBA00022723"/>
    </source>
</evidence>
<dbReference type="Pfam" id="PF02668">
    <property type="entry name" value="TauD"/>
    <property type="match status" value="1"/>
</dbReference>
<dbReference type="Gene3D" id="3.60.130.10">
    <property type="entry name" value="Clavaminate synthase-like"/>
    <property type="match status" value="1"/>
</dbReference>
<dbReference type="InterPro" id="IPR050411">
    <property type="entry name" value="AlphaKG_dependent_hydroxylases"/>
</dbReference>
<keyword evidence="6" id="KW-0408">Iron</keyword>
<dbReference type="Gene3D" id="3.30.2020.30">
    <property type="match status" value="1"/>
</dbReference>
<dbReference type="Pfam" id="PF06155">
    <property type="entry name" value="GBBH-like_N"/>
    <property type="match status" value="1"/>
</dbReference>
<dbReference type="InterPro" id="IPR038492">
    <property type="entry name" value="GBBH-like_N_sf"/>
</dbReference>
<name>A0ABR2UHZ2_9PEZI</name>
<evidence type="ECO:0008006" key="11">
    <source>
        <dbReference type="Google" id="ProtNLM"/>
    </source>
</evidence>